<name>A0A223LEG7_9CAUD</name>
<dbReference type="RefSeq" id="YP_009834566.1">
    <property type="nucleotide sequence ID" value="NC_048673.1"/>
</dbReference>
<sequence>MKKLELPIGTVIPRGYIVGITSWENDGDYYHTIYHTGLTRDDVDFFRVIAPFFNSANDWKEPGYGNDPYTDALVFELFDKLEENPHMANQFKRFLDIDCNVIDEEEGVPNWVTILETIKKNITHEATYYDGDFIRVVESIDVWFIHDEFEIKEIPANFVESIK</sequence>
<accession>A0A223LEG7</accession>
<protein>
    <submittedName>
        <fullName evidence="1">Uncharacterized protein</fullName>
    </submittedName>
</protein>
<dbReference type="Proteomes" id="UP000226092">
    <property type="component" value="Segment"/>
</dbReference>
<dbReference type="EMBL" id="MF448340">
    <property type="protein sequence ID" value="ASU00286.1"/>
    <property type="molecule type" value="Genomic_DNA"/>
</dbReference>
<reference evidence="1 2" key="1">
    <citation type="submission" date="2017-07" db="EMBL/GenBank/DDBJ databases">
        <title>In vitro design and evaluation of phage cocktails against multidrug-resistant Aeromonas salmonicida.</title>
        <authorList>
            <person name="Chen L."/>
            <person name="Yuan S."/>
            <person name="Ma Y."/>
        </authorList>
    </citation>
    <scope>NUCLEOTIDE SEQUENCE [LARGE SCALE GENOMIC DNA]</scope>
</reference>
<organism evidence="1 2">
    <name type="scientific">Aeromonas phage AS-zj</name>
    <dbReference type="NCBI Taxonomy" id="2024208"/>
    <lineage>
        <taxon>Viruses</taxon>
        <taxon>Duplodnaviria</taxon>
        <taxon>Heunggongvirae</taxon>
        <taxon>Uroviricota</taxon>
        <taxon>Caudoviricetes</taxon>
        <taxon>Pantevenvirales</taxon>
        <taxon>Straboviridae</taxon>
        <taxon>Emmerichvirinae</taxon>
        <taxon>Ceceduovirus</taxon>
        <taxon>Ceceduovirus aszj</taxon>
    </lineage>
</organism>
<keyword evidence="2" id="KW-1185">Reference proteome</keyword>
<evidence type="ECO:0000313" key="1">
    <source>
        <dbReference type="EMBL" id="ASU00286.1"/>
    </source>
</evidence>
<dbReference type="GeneID" id="55604633"/>
<dbReference type="KEGG" id="vg:55604633"/>
<evidence type="ECO:0000313" key="2">
    <source>
        <dbReference type="Proteomes" id="UP000226092"/>
    </source>
</evidence>
<proteinExistence type="predicted"/>